<dbReference type="Proteomes" id="UP001156706">
    <property type="component" value="Unassembled WGS sequence"/>
</dbReference>
<evidence type="ECO:0008006" key="3">
    <source>
        <dbReference type="Google" id="ProtNLM"/>
    </source>
</evidence>
<gene>
    <name evidence="1" type="ORF">GCM10007907_19480</name>
</gene>
<sequence length="97" mass="11428">MPATHCALCGRLLPEGTTVDEHHLIPRSLGGRETVRLHKICHQTLHAVFTERELAEHFHTVERLQAHATIASFLAWVRRRPPEFYDRPRFSQDRRRR</sequence>
<keyword evidence="2" id="KW-1185">Reference proteome</keyword>
<dbReference type="PANTHER" id="PTHR37827:SF1">
    <property type="entry name" value="HNH DOMAIN-CONTAINING PROTEIN"/>
    <property type="match status" value="1"/>
</dbReference>
<dbReference type="PANTHER" id="PTHR37827">
    <property type="entry name" value="TUDOR DOMAIN-CONTAINING PROTEIN"/>
    <property type="match status" value="1"/>
</dbReference>
<evidence type="ECO:0000313" key="1">
    <source>
        <dbReference type="EMBL" id="GLR13158.1"/>
    </source>
</evidence>
<accession>A0ABQ5YGN2</accession>
<comment type="caution">
    <text evidence="1">The sequence shown here is derived from an EMBL/GenBank/DDBJ whole genome shotgun (WGS) entry which is preliminary data.</text>
</comment>
<evidence type="ECO:0000313" key="2">
    <source>
        <dbReference type="Proteomes" id="UP001156706"/>
    </source>
</evidence>
<protein>
    <recommendedName>
        <fullName evidence="3">HNH endonuclease</fullName>
    </recommendedName>
</protein>
<dbReference type="RefSeq" id="WP_284196269.1">
    <property type="nucleotide sequence ID" value="NZ_BSOG01000002.1"/>
</dbReference>
<dbReference type="EMBL" id="BSOG01000002">
    <property type="protein sequence ID" value="GLR13158.1"/>
    <property type="molecule type" value="Genomic_DNA"/>
</dbReference>
<name>A0ABQ5YGN2_9NEIS</name>
<reference evidence="2" key="1">
    <citation type="journal article" date="2019" name="Int. J. Syst. Evol. Microbiol.">
        <title>The Global Catalogue of Microorganisms (GCM) 10K type strain sequencing project: providing services to taxonomists for standard genome sequencing and annotation.</title>
        <authorList>
            <consortium name="The Broad Institute Genomics Platform"/>
            <consortium name="The Broad Institute Genome Sequencing Center for Infectious Disease"/>
            <person name="Wu L."/>
            <person name="Ma J."/>
        </authorList>
    </citation>
    <scope>NUCLEOTIDE SEQUENCE [LARGE SCALE GENOMIC DNA]</scope>
    <source>
        <strain evidence="2">NBRC 110044</strain>
    </source>
</reference>
<organism evidence="1 2">
    <name type="scientific">Chitinimonas prasina</name>
    <dbReference type="NCBI Taxonomy" id="1434937"/>
    <lineage>
        <taxon>Bacteria</taxon>
        <taxon>Pseudomonadati</taxon>
        <taxon>Pseudomonadota</taxon>
        <taxon>Betaproteobacteria</taxon>
        <taxon>Neisseriales</taxon>
        <taxon>Chitinibacteraceae</taxon>
        <taxon>Chitinimonas</taxon>
    </lineage>
</organism>
<proteinExistence type="predicted"/>